<reference evidence="3" key="1">
    <citation type="submission" date="2017-02" db="UniProtKB">
        <authorList>
            <consortium name="WormBaseParasite"/>
        </authorList>
    </citation>
    <scope>IDENTIFICATION</scope>
</reference>
<dbReference type="EMBL" id="UZAF01016832">
    <property type="protein sequence ID" value="VDO34487.1"/>
    <property type="molecule type" value="Genomic_DNA"/>
</dbReference>
<evidence type="ECO:0000313" key="1">
    <source>
        <dbReference type="EMBL" id="VDO34487.1"/>
    </source>
</evidence>
<dbReference type="OrthoDB" id="418748at2759"/>
<sequence length="74" mass="8377">MYTCVSKKGYWTIISVYPPQAGCSEPEKDELYLSLDDIIRSVRRGVARETLGEIRGGLPQDKEARFGTMKYSKS</sequence>
<keyword evidence="2" id="KW-1185">Reference proteome</keyword>
<proteinExistence type="predicted"/>
<dbReference type="WBParaSite" id="HPLM_0000831701-mRNA-1">
    <property type="protein sequence ID" value="HPLM_0000831701-mRNA-1"/>
    <property type="gene ID" value="HPLM_0000831701"/>
</dbReference>
<accession>A0A0N4WCQ8</accession>
<dbReference type="Proteomes" id="UP000268014">
    <property type="component" value="Unassembled WGS sequence"/>
</dbReference>
<name>A0A0N4WCQ8_HAEPC</name>
<dbReference type="AlphaFoldDB" id="A0A0N4WCQ8"/>
<evidence type="ECO:0000313" key="3">
    <source>
        <dbReference type="WBParaSite" id="HPLM_0000831701-mRNA-1"/>
    </source>
</evidence>
<organism evidence="3">
    <name type="scientific">Haemonchus placei</name>
    <name type="common">Barber's pole worm</name>
    <dbReference type="NCBI Taxonomy" id="6290"/>
    <lineage>
        <taxon>Eukaryota</taxon>
        <taxon>Metazoa</taxon>
        <taxon>Ecdysozoa</taxon>
        <taxon>Nematoda</taxon>
        <taxon>Chromadorea</taxon>
        <taxon>Rhabditida</taxon>
        <taxon>Rhabditina</taxon>
        <taxon>Rhabditomorpha</taxon>
        <taxon>Strongyloidea</taxon>
        <taxon>Trichostrongylidae</taxon>
        <taxon>Haemonchus</taxon>
    </lineage>
</organism>
<reference evidence="1 2" key="2">
    <citation type="submission" date="2018-11" db="EMBL/GenBank/DDBJ databases">
        <authorList>
            <consortium name="Pathogen Informatics"/>
        </authorList>
    </citation>
    <scope>NUCLEOTIDE SEQUENCE [LARGE SCALE GENOMIC DNA]</scope>
    <source>
        <strain evidence="1 2">MHpl1</strain>
    </source>
</reference>
<protein>
    <submittedName>
        <fullName evidence="1 3">Uncharacterized protein</fullName>
    </submittedName>
</protein>
<evidence type="ECO:0000313" key="2">
    <source>
        <dbReference type="Proteomes" id="UP000268014"/>
    </source>
</evidence>
<gene>
    <name evidence="1" type="ORF">HPLM_LOCUS8309</name>
</gene>